<evidence type="ECO:0000313" key="2">
    <source>
        <dbReference type="Proteomes" id="UP001154860"/>
    </source>
</evidence>
<keyword evidence="2" id="KW-1185">Reference proteome</keyword>
<gene>
    <name evidence="1" type="ORF">JWR99_25520</name>
</gene>
<name>A0A9X1C988_9PSED</name>
<accession>A0A9X1C988</accession>
<dbReference type="AlphaFoldDB" id="A0A9X1C988"/>
<proteinExistence type="predicted"/>
<reference evidence="1 2" key="1">
    <citation type="journal article" date="2021" name="Int. J. Syst. Evol. Microbiol.">
        <title>Pseudomonas lactucae sp. nov., a pathogen causing bacterial rot of lettuce in Japan.</title>
        <authorList>
            <person name="Sawada H."/>
            <person name="Fujikawa T."/>
            <person name="Satou M."/>
        </authorList>
    </citation>
    <scope>NUCLEOTIDE SEQUENCE [LARGE SCALE GENOMIC DNA]</scope>
    <source>
        <strain evidence="1 2">MAFF 301381</strain>
    </source>
</reference>
<dbReference type="EMBL" id="JAFHKJ010000139">
    <property type="protein sequence ID" value="MBN2979117.1"/>
    <property type="molecule type" value="Genomic_DNA"/>
</dbReference>
<comment type="caution">
    <text evidence="1">The sequence shown here is derived from an EMBL/GenBank/DDBJ whole genome shotgun (WGS) entry which is preliminary data.</text>
</comment>
<protein>
    <submittedName>
        <fullName evidence="1">Uncharacterized protein</fullName>
    </submittedName>
</protein>
<evidence type="ECO:0000313" key="1">
    <source>
        <dbReference type="EMBL" id="MBN2979117.1"/>
    </source>
</evidence>
<reference evidence="1 2" key="2">
    <citation type="journal article" date="2023" name="Plant Pathol.">
        <title>Dismantling and reorganizing Pseudomonas marginalis sensu#lato.</title>
        <authorList>
            <person name="Sawada H."/>
            <person name="Fujikawa T."/>
            <person name="Satou M."/>
        </authorList>
    </citation>
    <scope>NUCLEOTIDE SEQUENCE [LARGE SCALE GENOMIC DNA]</scope>
    <source>
        <strain evidence="1 2">MAFF 301381</strain>
    </source>
</reference>
<sequence length="191" mass="21957">MEGIIKRYSNVWGDDPSSLIKQYHFQPELTEKLDALNAKDFDHQALLEIVLWKLNRFPRLEPSLLAELKHIGDCKPKAHREADAVLRKLLASPGIRLPMASTILRFLNPEVFQIIDDRAYRVLRPGEPLYPSKPANGASPDRYLANSVDIYFKYLDAMHEIVSERLPFNLADRILYQLDIALGNKIGSREY</sequence>
<organism evidence="1 2">
    <name type="scientific">Pseudomonas lactucae</name>
    <dbReference type="NCBI Taxonomy" id="2813360"/>
    <lineage>
        <taxon>Bacteria</taxon>
        <taxon>Pseudomonadati</taxon>
        <taxon>Pseudomonadota</taxon>
        <taxon>Gammaproteobacteria</taxon>
        <taxon>Pseudomonadales</taxon>
        <taxon>Pseudomonadaceae</taxon>
        <taxon>Pseudomonas</taxon>
    </lineage>
</organism>
<dbReference type="Proteomes" id="UP001154860">
    <property type="component" value="Unassembled WGS sequence"/>
</dbReference>
<dbReference type="RefSeq" id="WP_078733954.1">
    <property type="nucleotide sequence ID" value="NZ_JAFHKI010000132.1"/>
</dbReference>